<keyword evidence="1" id="KW-0812">Transmembrane</keyword>
<gene>
    <name evidence="2" type="ORF">DI549_10605</name>
</gene>
<evidence type="ECO:0000256" key="1">
    <source>
        <dbReference type="SAM" id="Phobius"/>
    </source>
</evidence>
<evidence type="ECO:0008006" key="4">
    <source>
        <dbReference type="Google" id="ProtNLM"/>
    </source>
</evidence>
<organism evidence="2 3">
    <name type="scientific">Ancylobacter novellus</name>
    <name type="common">Thiobacillus novellus</name>
    <dbReference type="NCBI Taxonomy" id="921"/>
    <lineage>
        <taxon>Bacteria</taxon>
        <taxon>Pseudomonadati</taxon>
        <taxon>Pseudomonadota</taxon>
        <taxon>Alphaproteobacteria</taxon>
        <taxon>Hyphomicrobiales</taxon>
        <taxon>Xanthobacteraceae</taxon>
        <taxon>Ancylobacter</taxon>
    </lineage>
</organism>
<accession>A0A2W5R6U8</accession>
<proteinExistence type="predicted"/>
<comment type="caution">
    <text evidence="2">The sequence shown here is derived from an EMBL/GenBank/DDBJ whole genome shotgun (WGS) entry which is preliminary data.</text>
</comment>
<dbReference type="EMBL" id="QFQD01000030">
    <property type="protein sequence ID" value="PZQ82625.1"/>
    <property type="molecule type" value="Genomic_DNA"/>
</dbReference>
<reference evidence="2 3" key="1">
    <citation type="submission" date="2017-08" db="EMBL/GenBank/DDBJ databases">
        <title>Infants hospitalized years apart are colonized by the same room-sourced microbial strains.</title>
        <authorList>
            <person name="Brooks B."/>
            <person name="Olm M.R."/>
            <person name="Firek B.A."/>
            <person name="Baker R."/>
            <person name="Thomas B.C."/>
            <person name="Morowitz M.J."/>
            <person name="Banfield J.F."/>
        </authorList>
    </citation>
    <scope>NUCLEOTIDE SEQUENCE [LARGE SCALE GENOMIC DNA]</scope>
    <source>
        <strain evidence="2">S2_005_001_R2_27</strain>
    </source>
</reference>
<evidence type="ECO:0000313" key="3">
    <source>
        <dbReference type="Proteomes" id="UP000248887"/>
    </source>
</evidence>
<feature type="transmembrane region" description="Helical" evidence="1">
    <location>
        <begin position="82"/>
        <end position="102"/>
    </location>
</feature>
<keyword evidence="1" id="KW-0472">Membrane</keyword>
<evidence type="ECO:0000313" key="2">
    <source>
        <dbReference type="EMBL" id="PZQ82625.1"/>
    </source>
</evidence>
<dbReference type="Proteomes" id="UP000248887">
    <property type="component" value="Unassembled WGS sequence"/>
</dbReference>
<keyword evidence="1" id="KW-1133">Transmembrane helix</keyword>
<protein>
    <recommendedName>
        <fullName evidence="4">CsbD family protein</fullName>
    </recommendedName>
</protein>
<sequence>MDTERITGAARHFGGKLRKVADGAGHEAALRAEGAYDEALTLGSRALGQARGRAVHLADDAYETGHELYERGVRALSRQTTAHPLAVVLAAGLAGAAVAWFLSGSRNRR</sequence>
<name>A0A2W5R6U8_ANCNO</name>
<dbReference type="AlphaFoldDB" id="A0A2W5R6U8"/>